<accession>A0A9N8KS82</accession>
<evidence type="ECO:0000256" key="4">
    <source>
        <dbReference type="ARBA" id="ARBA00022786"/>
    </source>
</evidence>
<evidence type="ECO:0000259" key="9">
    <source>
        <dbReference type="PROSITE" id="PS52048"/>
    </source>
</evidence>
<feature type="region of interest" description="Disordered" evidence="8">
    <location>
        <begin position="64"/>
        <end position="99"/>
    </location>
</feature>
<keyword evidence="11" id="KW-1185">Reference proteome</keyword>
<keyword evidence="6" id="KW-0788">Thiol protease</keyword>
<dbReference type="EMBL" id="CAINUL010000019">
    <property type="protein sequence ID" value="CAD0115167.1"/>
    <property type="molecule type" value="Genomic_DNA"/>
</dbReference>
<gene>
    <name evidence="10" type="ORF">AWRI4620_LOCUS9422</name>
</gene>
<dbReference type="InterPro" id="IPR001578">
    <property type="entry name" value="Peptidase_C12_UCH"/>
</dbReference>
<comment type="caution">
    <text evidence="7">Lacks conserved residue(s) required for the propagation of feature annotation.</text>
</comment>
<evidence type="ECO:0000256" key="5">
    <source>
        <dbReference type="ARBA" id="ARBA00022801"/>
    </source>
</evidence>
<dbReference type="PROSITE" id="PS52048">
    <property type="entry name" value="UCH_DOMAIN"/>
    <property type="match status" value="1"/>
</dbReference>
<evidence type="ECO:0000256" key="3">
    <source>
        <dbReference type="ARBA" id="ARBA00022670"/>
    </source>
</evidence>
<sequence length="99" mass="11339">MPQRTYSKTFTPLESNPEIFTSLSHSLGLCTSLIFHEVYSLDEQCFDGRVLAYTLAFPTSDTYDDERAAQKPGLRRNVEDGISEGQVKQEQEEEEEEEE</sequence>
<keyword evidence="5" id="KW-0378">Hydrolase</keyword>
<dbReference type="Proteomes" id="UP000745764">
    <property type="component" value="Unassembled WGS sequence"/>
</dbReference>
<dbReference type="InterPro" id="IPR038765">
    <property type="entry name" value="Papain-like_cys_pep_sf"/>
</dbReference>
<evidence type="ECO:0000256" key="8">
    <source>
        <dbReference type="SAM" id="MobiDB-lite"/>
    </source>
</evidence>
<evidence type="ECO:0000256" key="7">
    <source>
        <dbReference type="PROSITE-ProRule" id="PRU01393"/>
    </source>
</evidence>
<protein>
    <recommendedName>
        <fullName evidence="2">ubiquitinyl hydrolase 1</fullName>
        <ecNumber evidence="2">3.4.19.12</ecNumber>
    </recommendedName>
</protein>
<keyword evidence="4" id="KW-0833">Ubl conjugation pathway</keyword>
<comment type="catalytic activity">
    <reaction evidence="1">
        <text>Thiol-dependent hydrolysis of ester, thioester, amide, peptide and isopeptide bonds formed by the C-terminal Gly of ubiquitin (a 76-residue protein attached to proteins as an intracellular targeting signal).</text>
        <dbReference type="EC" id="3.4.19.12"/>
    </reaction>
</comment>
<reference evidence="10" key="1">
    <citation type="submission" date="2020-06" db="EMBL/GenBank/DDBJ databases">
        <authorList>
            <person name="Onetto C."/>
        </authorList>
    </citation>
    <scope>NUCLEOTIDE SEQUENCE</scope>
</reference>
<comment type="caution">
    <text evidence="10">The sequence shown here is derived from an EMBL/GenBank/DDBJ whole genome shotgun (WGS) entry which is preliminary data.</text>
</comment>
<dbReference type="GO" id="GO:0004843">
    <property type="term" value="F:cysteine-type deubiquitinase activity"/>
    <property type="evidence" value="ECO:0007669"/>
    <property type="project" value="UniProtKB-EC"/>
</dbReference>
<dbReference type="GO" id="GO:0006511">
    <property type="term" value="P:ubiquitin-dependent protein catabolic process"/>
    <property type="evidence" value="ECO:0007669"/>
    <property type="project" value="InterPro"/>
</dbReference>
<evidence type="ECO:0000256" key="6">
    <source>
        <dbReference type="ARBA" id="ARBA00022807"/>
    </source>
</evidence>
<organism evidence="10 11">
    <name type="scientific">Aureobasidium uvarum</name>
    <dbReference type="NCBI Taxonomy" id="2773716"/>
    <lineage>
        <taxon>Eukaryota</taxon>
        <taxon>Fungi</taxon>
        <taxon>Dikarya</taxon>
        <taxon>Ascomycota</taxon>
        <taxon>Pezizomycotina</taxon>
        <taxon>Dothideomycetes</taxon>
        <taxon>Dothideomycetidae</taxon>
        <taxon>Dothideales</taxon>
        <taxon>Saccotheciaceae</taxon>
        <taxon>Aureobasidium</taxon>
    </lineage>
</organism>
<dbReference type="Gene3D" id="3.40.532.10">
    <property type="entry name" value="Peptidase C12, ubiquitin carboxyl-terminal hydrolase"/>
    <property type="match status" value="1"/>
</dbReference>
<evidence type="ECO:0000256" key="2">
    <source>
        <dbReference type="ARBA" id="ARBA00012759"/>
    </source>
</evidence>
<dbReference type="SUPFAM" id="SSF54001">
    <property type="entry name" value="Cysteine proteinases"/>
    <property type="match status" value="1"/>
</dbReference>
<dbReference type="Pfam" id="PF01088">
    <property type="entry name" value="Peptidase_C12"/>
    <property type="match status" value="1"/>
</dbReference>
<evidence type="ECO:0000313" key="10">
    <source>
        <dbReference type="EMBL" id="CAD0115167.1"/>
    </source>
</evidence>
<comment type="similarity">
    <text evidence="7">Belongs to the peptidase C12 family.</text>
</comment>
<feature type="domain" description="UCH catalytic" evidence="9">
    <location>
        <begin position="9"/>
        <end position="99"/>
    </location>
</feature>
<dbReference type="InterPro" id="IPR036959">
    <property type="entry name" value="Peptidase_C12_UCH_sf"/>
</dbReference>
<evidence type="ECO:0000313" key="11">
    <source>
        <dbReference type="Proteomes" id="UP000745764"/>
    </source>
</evidence>
<keyword evidence="3" id="KW-0645">Protease</keyword>
<dbReference type="AlphaFoldDB" id="A0A9N8KS82"/>
<evidence type="ECO:0000256" key="1">
    <source>
        <dbReference type="ARBA" id="ARBA00000707"/>
    </source>
</evidence>
<proteinExistence type="inferred from homology"/>
<name>A0A9N8KS82_9PEZI</name>
<dbReference type="OrthoDB" id="427186at2759"/>
<dbReference type="EC" id="3.4.19.12" evidence="2"/>